<evidence type="ECO:0000256" key="2">
    <source>
        <dbReference type="ARBA" id="ARBA00022844"/>
    </source>
</evidence>
<dbReference type="Gene3D" id="3.30.2400.10">
    <property type="entry name" value="Major capsid protein gp5"/>
    <property type="match status" value="1"/>
</dbReference>
<sequence>MKTIEELKAEINKKEFLKHMQFDRETINEEDFTVELSLSSEEPYERWFGWEILDHNEKSIRLERFKNGAAFRDTHYGDQIGVIIKSWVDSTTKKLRAVVKFSKNTTRAVELFKDIKDGIRQNVSIRYLIHELLLEKEVEGVATYRVTDWEPIHGSLESDPADFKVGVGRSADSILEDLRKENIQLKEKLTKKPLEIKMEPKIVEPAVYSPETARAIYKIARDFQTEVTANVDLLTEADSFVKEQKSELDFNNFVLAKVKEKNALKTPLGDAGFNDKKDMQRYSVIRAIKAQMDPRQYAKEAGYELEISNWIAKKTNQKAKGIYIPNELYRAMTEGTAGSGAEFVATNVSSDVIEPLRNRMVATKLGAQFLDNLSGDLSLPKLTGSSTFGWRSSETATISATTPTTSNLSLTPKYGAAAVDISDALLVQSSPAVEALIRKDLNLVKALGIDVAALHGTGASGQPSGIAAGSGIGSVTIAAMDWDAAIEFESDVDTANALEGNLNFITTPAVRGKLKGRPMESGYPTYIIGPDNKMNGYPVFSSGQVSTGYIFFGNWEHLIIAEWGVTDLLVDPYTGARDGLIQLTLKIMVDIGVRYDAAFSVGSLFS</sequence>
<accession>A0A6M3XKV2</accession>
<dbReference type="NCBIfam" id="TIGR01554">
    <property type="entry name" value="major_cap_HK97"/>
    <property type="match status" value="1"/>
</dbReference>
<gene>
    <name evidence="4" type="ORF">TM448B01279_0006</name>
</gene>
<dbReference type="InterPro" id="IPR024455">
    <property type="entry name" value="Phage_capsid"/>
</dbReference>
<proteinExistence type="predicted"/>
<dbReference type="InterPro" id="IPR054612">
    <property type="entry name" value="Phage_capsid-like_C"/>
</dbReference>
<dbReference type="SUPFAM" id="SSF56563">
    <property type="entry name" value="Major capsid protein gp5"/>
    <property type="match status" value="1"/>
</dbReference>
<dbReference type="Pfam" id="PF05065">
    <property type="entry name" value="Phage_capsid"/>
    <property type="match status" value="1"/>
</dbReference>
<dbReference type="GO" id="GO:0044423">
    <property type="term" value="C:virion component"/>
    <property type="evidence" value="ECO:0007669"/>
    <property type="project" value="UniProtKB-KW"/>
</dbReference>
<organism evidence="4">
    <name type="scientific">viral metagenome</name>
    <dbReference type="NCBI Taxonomy" id="1070528"/>
    <lineage>
        <taxon>unclassified sequences</taxon>
        <taxon>metagenomes</taxon>
        <taxon>organismal metagenomes</taxon>
    </lineage>
</organism>
<evidence type="ECO:0000259" key="3">
    <source>
        <dbReference type="Pfam" id="PF05065"/>
    </source>
</evidence>
<evidence type="ECO:0000256" key="1">
    <source>
        <dbReference type="ARBA" id="ARBA00004328"/>
    </source>
</evidence>
<evidence type="ECO:0000313" key="4">
    <source>
        <dbReference type="EMBL" id="QJH98382.1"/>
    </source>
</evidence>
<reference evidence="4" key="1">
    <citation type="submission" date="2020-03" db="EMBL/GenBank/DDBJ databases">
        <title>The deep terrestrial virosphere.</title>
        <authorList>
            <person name="Holmfeldt K."/>
            <person name="Nilsson E."/>
            <person name="Simone D."/>
            <person name="Lopez-Fernandez M."/>
            <person name="Wu X."/>
            <person name="de Brujin I."/>
            <person name="Lundin D."/>
            <person name="Andersson A."/>
            <person name="Bertilsson S."/>
            <person name="Dopson M."/>
        </authorList>
    </citation>
    <scope>NUCLEOTIDE SEQUENCE</scope>
    <source>
        <strain evidence="4">TM448B01279</strain>
    </source>
</reference>
<feature type="domain" description="Phage capsid-like C-terminal" evidence="3">
    <location>
        <begin position="343"/>
        <end position="602"/>
    </location>
</feature>
<dbReference type="AlphaFoldDB" id="A0A6M3XKV2"/>
<keyword evidence="2" id="KW-0946">Virion</keyword>
<protein>
    <submittedName>
        <fullName evidence="4">Putative capsid protein</fullName>
    </submittedName>
</protein>
<comment type="subcellular location">
    <subcellularLocation>
        <location evidence="1">Virion</location>
    </subcellularLocation>
</comment>
<dbReference type="EMBL" id="MT144730">
    <property type="protein sequence ID" value="QJH98382.1"/>
    <property type="molecule type" value="Genomic_DNA"/>
</dbReference>
<name>A0A6M3XKV2_9ZZZZ</name>